<evidence type="ECO:0000313" key="2">
    <source>
        <dbReference type="Proteomes" id="UP001061302"/>
    </source>
</evidence>
<dbReference type="Proteomes" id="UP001061302">
    <property type="component" value="Chromosome"/>
</dbReference>
<evidence type="ECO:0008006" key="3">
    <source>
        <dbReference type="Google" id="ProtNLM"/>
    </source>
</evidence>
<reference evidence="1" key="1">
    <citation type="submission" date="2022-10" db="EMBL/GenBank/DDBJ databases">
        <title>Chitiniphilus purpureus sp. nov., a novel chitin-degrading bacterium isolated from crawfish pond sediment.</title>
        <authorList>
            <person name="Li K."/>
        </authorList>
    </citation>
    <scope>NUCLEOTIDE SEQUENCE</scope>
    <source>
        <strain evidence="1">CD1</strain>
    </source>
</reference>
<dbReference type="InterPro" id="IPR027417">
    <property type="entry name" value="P-loop_NTPase"/>
</dbReference>
<name>A0ABY6DN60_9NEIS</name>
<proteinExistence type="predicted"/>
<dbReference type="Gene3D" id="3.40.50.300">
    <property type="entry name" value="P-loop containing nucleotide triphosphate hydrolases"/>
    <property type="match status" value="1"/>
</dbReference>
<gene>
    <name evidence="1" type="ORF">N8I74_16690</name>
</gene>
<dbReference type="RefSeq" id="WP_263124274.1">
    <property type="nucleotide sequence ID" value="NZ_CP106753.1"/>
</dbReference>
<sequence>MLINILGSDGGGKTTQIAQLIEWAQQTFGLPARSLVKRDLFDAGRFPESAFFGCDYETLAHRLLPQMPAEARALWLFYMNAVLIRGAPPQGREVVFLDGYWHKHFATEAALGLDTQWLLDVCRCFPEPDLTLLLDIDPRVTVARGHVHKPYESGCDFACHDASFIRQQDGVRRHLLQLAQARGYPVLDAERGVDEVFDALCAHIAPLLERLAA</sequence>
<accession>A0ABY6DN60</accession>
<dbReference type="SUPFAM" id="SSF52540">
    <property type="entry name" value="P-loop containing nucleoside triphosphate hydrolases"/>
    <property type="match status" value="1"/>
</dbReference>
<protein>
    <recommendedName>
        <fullName evidence="3">Thymidylate kinase</fullName>
    </recommendedName>
</protein>
<evidence type="ECO:0000313" key="1">
    <source>
        <dbReference type="EMBL" id="UXY14936.1"/>
    </source>
</evidence>
<keyword evidence="2" id="KW-1185">Reference proteome</keyword>
<organism evidence="1 2">
    <name type="scientific">Chitiniphilus purpureus</name>
    <dbReference type="NCBI Taxonomy" id="2981137"/>
    <lineage>
        <taxon>Bacteria</taxon>
        <taxon>Pseudomonadati</taxon>
        <taxon>Pseudomonadota</taxon>
        <taxon>Betaproteobacteria</taxon>
        <taxon>Neisseriales</taxon>
        <taxon>Chitinibacteraceae</taxon>
        <taxon>Chitiniphilus</taxon>
    </lineage>
</organism>
<dbReference type="EMBL" id="CP106753">
    <property type="protein sequence ID" value="UXY14936.1"/>
    <property type="molecule type" value="Genomic_DNA"/>
</dbReference>